<organism evidence="2 3">
    <name type="scientific">Hoeflea prorocentri</name>
    <dbReference type="NCBI Taxonomy" id="1922333"/>
    <lineage>
        <taxon>Bacteria</taxon>
        <taxon>Pseudomonadati</taxon>
        <taxon>Pseudomonadota</taxon>
        <taxon>Alphaproteobacteria</taxon>
        <taxon>Hyphomicrobiales</taxon>
        <taxon>Rhizobiaceae</taxon>
        <taxon>Hoeflea</taxon>
    </lineage>
</organism>
<reference evidence="2" key="1">
    <citation type="submission" date="2022-11" db="EMBL/GenBank/DDBJ databases">
        <title>Draft genome sequence of Hoeflea poritis E7-10 and Hoeflea prorocentri PM5-8, separated from scleractinian coral Porites lutea and marine dinoflagellate.</title>
        <authorList>
            <person name="Zhang G."/>
            <person name="Wei Q."/>
            <person name="Cai L."/>
        </authorList>
    </citation>
    <scope>NUCLEOTIDE SEQUENCE</scope>
    <source>
        <strain evidence="2">PM5-8</strain>
    </source>
</reference>
<keyword evidence="1" id="KW-0732">Signal</keyword>
<name>A0A9X3UJ24_9HYPH</name>
<keyword evidence="3" id="KW-1185">Reference proteome</keyword>
<gene>
    <name evidence="2" type="ORF">OQ273_12420</name>
</gene>
<evidence type="ECO:0000313" key="2">
    <source>
        <dbReference type="EMBL" id="MDA5399379.1"/>
    </source>
</evidence>
<dbReference type="RefSeq" id="WP_267990817.1">
    <property type="nucleotide sequence ID" value="NZ_JAPJZI010000001.1"/>
</dbReference>
<feature type="signal peptide" evidence="1">
    <location>
        <begin position="1"/>
        <end position="20"/>
    </location>
</feature>
<evidence type="ECO:0000256" key="1">
    <source>
        <dbReference type="SAM" id="SignalP"/>
    </source>
</evidence>
<dbReference type="AlphaFoldDB" id="A0A9X3UJ24"/>
<comment type="caution">
    <text evidence="2">The sequence shown here is derived from an EMBL/GenBank/DDBJ whole genome shotgun (WGS) entry which is preliminary data.</text>
</comment>
<protein>
    <submittedName>
        <fullName evidence="2">Uncharacterized protein</fullName>
    </submittedName>
</protein>
<dbReference type="EMBL" id="JAPJZI010000001">
    <property type="protein sequence ID" value="MDA5399379.1"/>
    <property type="molecule type" value="Genomic_DNA"/>
</dbReference>
<evidence type="ECO:0000313" key="3">
    <source>
        <dbReference type="Proteomes" id="UP001151234"/>
    </source>
</evidence>
<dbReference type="Proteomes" id="UP001151234">
    <property type="component" value="Unassembled WGS sequence"/>
</dbReference>
<sequence length="119" mass="12687">MTRKTLLTMAAAAFVSGSLAGALTDDLLSPSKAQASGFTSSSFKATCVSGFKRFGKKTVNMSGVPVIVRYKCRTAWIQCPNFPNADTTVLDVDIKRQGSGDDNPRTRIVYTCKGQDIAG</sequence>
<feature type="chain" id="PRO_5040931491" evidence="1">
    <location>
        <begin position="21"/>
        <end position="119"/>
    </location>
</feature>
<proteinExistence type="predicted"/>
<accession>A0A9X3UJ24</accession>